<dbReference type="Gene3D" id="1.10.3370.10">
    <property type="entry name" value="SecY subunit domain"/>
    <property type="match status" value="1"/>
</dbReference>
<dbReference type="PANTHER" id="PTHR10906">
    <property type="entry name" value="SECY/SEC61-ALPHA FAMILY MEMBER"/>
    <property type="match status" value="1"/>
</dbReference>
<evidence type="ECO:0000313" key="4">
    <source>
        <dbReference type="Proteomes" id="UP000886595"/>
    </source>
</evidence>
<evidence type="ECO:0000313" key="3">
    <source>
        <dbReference type="EMBL" id="KAG2241961.1"/>
    </source>
</evidence>
<name>A0A8X7NYX9_BRACI</name>
<feature type="region of interest" description="Disordered" evidence="2">
    <location>
        <begin position="291"/>
        <end position="312"/>
    </location>
</feature>
<feature type="compositionally biased region" description="Basic residues" evidence="2">
    <location>
        <begin position="302"/>
        <end position="312"/>
    </location>
</feature>
<evidence type="ECO:0000256" key="1">
    <source>
        <dbReference type="ARBA" id="ARBA00004454"/>
    </source>
</evidence>
<dbReference type="GO" id="GO:0015031">
    <property type="term" value="P:protein transport"/>
    <property type="evidence" value="ECO:0007669"/>
    <property type="project" value="InterPro"/>
</dbReference>
<accession>A0A8X7NYX9</accession>
<gene>
    <name evidence="3" type="ORF">Bca52824_096195</name>
</gene>
<reference evidence="3 4" key="1">
    <citation type="submission" date="2020-02" db="EMBL/GenBank/DDBJ databases">
        <authorList>
            <person name="Ma Q."/>
            <person name="Huang Y."/>
            <person name="Song X."/>
            <person name="Pei D."/>
        </authorList>
    </citation>
    <scope>NUCLEOTIDE SEQUENCE [LARGE SCALE GENOMIC DNA]</scope>
    <source>
        <strain evidence="3">Sxm20200214</strain>
        <tissue evidence="3">Leaf</tissue>
    </source>
</reference>
<sequence>MQIFDRFRIGKTNYSLKAIDRTFNFAHEVGSTILENGRRVLIILQLFFAGIIVICLDELLQKGYPNRQNLPNVTNWLATVQGLRVVLPMRSKNALGQQGSYPIKLFYTSNMPIILQSAQLLYRKFSGNFFVNLLGQWKESEYSGQSIPVSGLAYLITTPARGNVSNWTRVGVWRRWFLFVDDSNSLSLSLSSFPPRRSLSISLAISLPISPRPNQKMISSRRDESAPLDDSFSLAILVACASISQSSTPPPLWLSSTESVRAALDDYSSLWLSSTPPRLALDRRRLRRPSLAVDASASRSRSSNRKVNRNQT</sequence>
<dbReference type="InterPro" id="IPR023201">
    <property type="entry name" value="SecY_dom_sf"/>
</dbReference>
<comment type="caution">
    <text evidence="3">The sequence shown here is derived from an EMBL/GenBank/DDBJ whole genome shotgun (WGS) entry which is preliminary data.</text>
</comment>
<dbReference type="OrthoDB" id="1672750at2759"/>
<dbReference type="Proteomes" id="UP000886595">
    <property type="component" value="Unassembled WGS sequence"/>
</dbReference>
<comment type="subcellular location">
    <subcellularLocation>
        <location evidence="1">Plastid</location>
        <location evidence="1">Chloroplast thylakoid membrane</location>
        <topology evidence="1">Multi-pass membrane protein</topology>
    </subcellularLocation>
</comment>
<keyword evidence="4" id="KW-1185">Reference proteome</keyword>
<organism evidence="3 4">
    <name type="scientific">Brassica carinata</name>
    <name type="common">Ethiopian mustard</name>
    <name type="synonym">Abyssinian cabbage</name>
    <dbReference type="NCBI Taxonomy" id="52824"/>
    <lineage>
        <taxon>Eukaryota</taxon>
        <taxon>Viridiplantae</taxon>
        <taxon>Streptophyta</taxon>
        <taxon>Embryophyta</taxon>
        <taxon>Tracheophyta</taxon>
        <taxon>Spermatophyta</taxon>
        <taxon>Magnoliopsida</taxon>
        <taxon>eudicotyledons</taxon>
        <taxon>Gunneridae</taxon>
        <taxon>Pentapetalae</taxon>
        <taxon>rosids</taxon>
        <taxon>malvids</taxon>
        <taxon>Brassicales</taxon>
        <taxon>Brassicaceae</taxon>
        <taxon>Brassiceae</taxon>
        <taxon>Brassica</taxon>
    </lineage>
</organism>
<proteinExistence type="predicted"/>
<dbReference type="EMBL" id="JAAMPC010000734">
    <property type="protein sequence ID" value="KAG2241961.1"/>
    <property type="molecule type" value="Genomic_DNA"/>
</dbReference>
<dbReference type="GO" id="GO:0009535">
    <property type="term" value="C:chloroplast thylakoid membrane"/>
    <property type="evidence" value="ECO:0007669"/>
    <property type="project" value="UniProtKB-SubCell"/>
</dbReference>
<dbReference type="SUPFAM" id="SSF103491">
    <property type="entry name" value="Preprotein translocase SecY subunit"/>
    <property type="match status" value="1"/>
</dbReference>
<protein>
    <submittedName>
        <fullName evidence="3">Uncharacterized protein</fullName>
    </submittedName>
</protein>
<dbReference type="InterPro" id="IPR002208">
    <property type="entry name" value="SecY/SEC61-alpha"/>
</dbReference>
<dbReference type="AlphaFoldDB" id="A0A8X7NYX9"/>
<evidence type="ECO:0000256" key="2">
    <source>
        <dbReference type="SAM" id="MobiDB-lite"/>
    </source>
</evidence>